<evidence type="ECO:0000313" key="2">
    <source>
        <dbReference type="Proteomes" id="UP001596333"/>
    </source>
</evidence>
<keyword evidence="2" id="KW-1185">Reference proteome</keyword>
<accession>A0ABD5UEU8</accession>
<organism evidence="1 2">
    <name type="scientific">Halorubrum trueperi</name>
    <dbReference type="NCBI Taxonomy" id="2004704"/>
    <lineage>
        <taxon>Archaea</taxon>
        <taxon>Methanobacteriati</taxon>
        <taxon>Methanobacteriota</taxon>
        <taxon>Stenosarchaea group</taxon>
        <taxon>Halobacteria</taxon>
        <taxon>Halobacteriales</taxon>
        <taxon>Haloferacaceae</taxon>
        <taxon>Halorubrum</taxon>
    </lineage>
</organism>
<gene>
    <name evidence="1" type="ORF">ACFQEY_01950</name>
</gene>
<comment type="caution">
    <text evidence="1">The sequence shown here is derived from an EMBL/GenBank/DDBJ whole genome shotgun (WGS) entry which is preliminary data.</text>
</comment>
<evidence type="ECO:0000313" key="1">
    <source>
        <dbReference type="EMBL" id="MFC6887821.1"/>
    </source>
</evidence>
<sequence length="44" mass="4760">MTPGGPRINVYVHFLGDALSFPVVQVSMLGDLGDARWRERSGSA</sequence>
<protein>
    <submittedName>
        <fullName evidence="1">Uncharacterized protein</fullName>
    </submittedName>
</protein>
<dbReference type="AlphaFoldDB" id="A0ABD5UEU8"/>
<name>A0ABD5UEU8_9EURY</name>
<reference evidence="1 2" key="1">
    <citation type="journal article" date="2019" name="Int. J. Syst. Evol. Microbiol.">
        <title>The Global Catalogue of Microorganisms (GCM) 10K type strain sequencing project: providing services to taxonomists for standard genome sequencing and annotation.</title>
        <authorList>
            <consortium name="The Broad Institute Genomics Platform"/>
            <consortium name="The Broad Institute Genome Sequencing Center for Infectious Disease"/>
            <person name="Wu L."/>
            <person name="Ma J."/>
        </authorList>
    </citation>
    <scope>NUCLEOTIDE SEQUENCE [LARGE SCALE GENOMIC DNA]</scope>
    <source>
        <strain evidence="1 2">Y73</strain>
    </source>
</reference>
<dbReference type="Proteomes" id="UP001596333">
    <property type="component" value="Unassembled WGS sequence"/>
</dbReference>
<proteinExistence type="predicted"/>
<dbReference type="RefSeq" id="WP_379764268.1">
    <property type="nucleotide sequence ID" value="NZ_JBHSXI010000001.1"/>
</dbReference>
<dbReference type="EMBL" id="JBHSXI010000001">
    <property type="protein sequence ID" value="MFC6887821.1"/>
    <property type="molecule type" value="Genomic_DNA"/>
</dbReference>